<dbReference type="AlphaFoldDB" id="A0A1H8BUF4"/>
<proteinExistence type="predicted"/>
<dbReference type="RefSeq" id="WP_075010389.1">
    <property type="nucleotide sequence ID" value="NZ_FOAP01000024.1"/>
</dbReference>
<dbReference type="OrthoDB" id="5497962at2"/>
<dbReference type="Proteomes" id="UP000182719">
    <property type="component" value="Unassembled WGS sequence"/>
</dbReference>
<keyword evidence="2" id="KW-1185">Reference proteome</keyword>
<evidence type="ECO:0000313" key="1">
    <source>
        <dbReference type="EMBL" id="SEM86531.1"/>
    </source>
</evidence>
<reference evidence="2" key="1">
    <citation type="submission" date="2016-10" db="EMBL/GenBank/DDBJ databases">
        <authorList>
            <person name="Varghese N."/>
            <person name="Submissions S."/>
        </authorList>
    </citation>
    <scope>NUCLEOTIDE SEQUENCE [LARGE SCALE GENOMIC DNA]</scope>
    <source>
        <strain evidence="2">DSM 17044</strain>
    </source>
</reference>
<accession>A0A1H8BUF4</accession>
<sequence>MPFVPLLLAGLSAVPSPPASPEATLRAVCQTHAADPGHPWALAHGITLEGRDFRARDGRRAVDVIVSDFLRPGPRFEPFTAEGIPVQPHPALQEKTLVLASVPLGRKFQTPQGPVTLKALVEALQRGFSPALASSPDGAWTLDALGHVLPPGTTFRNGAGESVRFDAVMDEALATLERAQAELAEGMKAGLPQVPKRKQGIYTHPCGGLHFFQAVASWARHPAVRKAWDGRLEVQVEVLLYRLGSEARQYEAALAASPEHRLALLSQSLKFYGHFLETLGRYRKENGWRPTPKQQQTVLRARQLLEATVRRLSEAQAFQRMPTLAQENPQLSWDLLGDACHAAHGLELWK</sequence>
<gene>
    <name evidence="1" type="ORF">SAMN05444354_124109</name>
</gene>
<evidence type="ECO:0000313" key="2">
    <source>
        <dbReference type="Proteomes" id="UP000182719"/>
    </source>
</evidence>
<organism evidence="1 2">
    <name type="scientific">Stigmatella aurantiaca</name>
    <dbReference type="NCBI Taxonomy" id="41"/>
    <lineage>
        <taxon>Bacteria</taxon>
        <taxon>Pseudomonadati</taxon>
        <taxon>Myxococcota</taxon>
        <taxon>Myxococcia</taxon>
        <taxon>Myxococcales</taxon>
        <taxon>Cystobacterineae</taxon>
        <taxon>Archangiaceae</taxon>
        <taxon>Stigmatella</taxon>
    </lineage>
</organism>
<dbReference type="EMBL" id="FOAP01000024">
    <property type="protein sequence ID" value="SEM86531.1"/>
    <property type="molecule type" value="Genomic_DNA"/>
</dbReference>
<protein>
    <submittedName>
        <fullName evidence="1">Uncharacterized protein</fullName>
    </submittedName>
</protein>
<name>A0A1H8BUF4_STIAU</name>